<evidence type="ECO:0000313" key="2">
    <source>
        <dbReference type="EMBL" id="KAF2204108.1"/>
    </source>
</evidence>
<sequence>MQSRLRAETARSETVWLCMVVVGMKVYMYMCLLRRDPIFLSVVYETEASEPPKG</sequence>
<keyword evidence="1" id="KW-0812">Transmembrane</keyword>
<evidence type="ECO:0000256" key="1">
    <source>
        <dbReference type="SAM" id="Phobius"/>
    </source>
</evidence>
<organism evidence="2 3">
    <name type="scientific">Delitschia confertaspora ATCC 74209</name>
    <dbReference type="NCBI Taxonomy" id="1513339"/>
    <lineage>
        <taxon>Eukaryota</taxon>
        <taxon>Fungi</taxon>
        <taxon>Dikarya</taxon>
        <taxon>Ascomycota</taxon>
        <taxon>Pezizomycotina</taxon>
        <taxon>Dothideomycetes</taxon>
        <taxon>Pleosporomycetidae</taxon>
        <taxon>Pleosporales</taxon>
        <taxon>Delitschiaceae</taxon>
        <taxon>Delitschia</taxon>
    </lineage>
</organism>
<gene>
    <name evidence="2" type="ORF">GQ43DRAFT_438246</name>
</gene>
<dbReference type="EMBL" id="ML993884">
    <property type="protein sequence ID" value="KAF2204108.1"/>
    <property type="molecule type" value="Genomic_DNA"/>
</dbReference>
<dbReference type="Proteomes" id="UP000799536">
    <property type="component" value="Unassembled WGS sequence"/>
</dbReference>
<accession>A0A9P4JQZ6</accession>
<evidence type="ECO:0000313" key="3">
    <source>
        <dbReference type="Proteomes" id="UP000799536"/>
    </source>
</evidence>
<protein>
    <submittedName>
        <fullName evidence="2">Uncharacterized protein</fullName>
    </submittedName>
</protein>
<keyword evidence="3" id="KW-1185">Reference proteome</keyword>
<comment type="caution">
    <text evidence="2">The sequence shown here is derived from an EMBL/GenBank/DDBJ whole genome shotgun (WGS) entry which is preliminary data.</text>
</comment>
<name>A0A9P4JQZ6_9PLEO</name>
<reference evidence="2" key="1">
    <citation type="journal article" date="2020" name="Stud. Mycol.">
        <title>101 Dothideomycetes genomes: a test case for predicting lifestyles and emergence of pathogens.</title>
        <authorList>
            <person name="Haridas S."/>
            <person name="Albert R."/>
            <person name="Binder M."/>
            <person name="Bloem J."/>
            <person name="Labutti K."/>
            <person name="Salamov A."/>
            <person name="Andreopoulos B."/>
            <person name="Baker S."/>
            <person name="Barry K."/>
            <person name="Bills G."/>
            <person name="Bluhm B."/>
            <person name="Cannon C."/>
            <person name="Castanera R."/>
            <person name="Culley D."/>
            <person name="Daum C."/>
            <person name="Ezra D."/>
            <person name="Gonzalez J."/>
            <person name="Henrissat B."/>
            <person name="Kuo A."/>
            <person name="Liang C."/>
            <person name="Lipzen A."/>
            <person name="Lutzoni F."/>
            <person name="Magnuson J."/>
            <person name="Mondo S."/>
            <person name="Nolan M."/>
            <person name="Ohm R."/>
            <person name="Pangilinan J."/>
            <person name="Park H.-J."/>
            <person name="Ramirez L."/>
            <person name="Alfaro M."/>
            <person name="Sun H."/>
            <person name="Tritt A."/>
            <person name="Yoshinaga Y."/>
            <person name="Zwiers L.-H."/>
            <person name="Turgeon B."/>
            <person name="Goodwin S."/>
            <person name="Spatafora J."/>
            <person name="Crous P."/>
            <person name="Grigoriev I."/>
        </authorList>
    </citation>
    <scope>NUCLEOTIDE SEQUENCE</scope>
    <source>
        <strain evidence="2">ATCC 74209</strain>
    </source>
</reference>
<feature type="transmembrane region" description="Helical" evidence="1">
    <location>
        <begin position="14"/>
        <end position="32"/>
    </location>
</feature>
<dbReference type="AlphaFoldDB" id="A0A9P4JQZ6"/>
<keyword evidence="1" id="KW-1133">Transmembrane helix</keyword>
<keyword evidence="1" id="KW-0472">Membrane</keyword>
<proteinExistence type="predicted"/>